<evidence type="ECO:0000313" key="2">
    <source>
        <dbReference type="Proteomes" id="UP001283361"/>
    </source>
</evidence>
<gene>
    <name evidence="1" type="ORF">RRG08_042450</name>
</gene>
<comment type="caution">
    <text evidence="1">The sequence shown here is derived from an EMBL/GenBank/DDBJ whole genome shotgun (WGS) entry which is preliminary data.</text>
</comment>
<protein>
    <submittedName>
        <fullName evidence="1">Uncharacterized protein</fullName>
    </submittedName>
</protein>
<evidence type="ECO:0000313" key="1">
    <source>
        <dbReference type="EMBL" id="KAK3766672.1"/>
    </source>
</evidence>
<dbReference type="Proteomes" id="UP001283361">
    <property type="component" value="Unassembled WGS sequence"/>
</dbReference>
<reference evidence="1" key="1">
    <citation type="journal article" date="2023" name="G3 (Bethesda)">
        <title>A reference genome for the long-term kleptoplast-retaining sea slug Elysia crispata morphotype clarki.</title>
        <authorList>
            <person name="Eastman K.E."/>
            <person name="Pendleton A.L."/>
            <person name="Shaikh M.A."/>
            <person name="Suttiyut T."/>
            <person name="Ogas R."/>
            <person name="Tomko P."/>
            <person name="Gavelis G."/>
            <person name="Widhalm J.R."/>
            <person name="Wisecaver J.H."/>
        </authorList>
    </citation>
    <scope>NUCLEOTIDE SEQUENCE</scope>
    <source>
        <strain evidence="1">ECLA1</strain>
    </source>
</reference>
<dbReference type="AlphaFoldDB" id="A0AAE0ZC42"/>
<proteinExistence type="predicted"/>
<sequence>MSRDFPISLIENVSDWSTRSALIDVTRPIKVLRFMTVTVDSSLSALVTTSCCVFGVSVKHKYRNHTSSRLLFDSLAINWSSFALSVTYSPTHRVRSLNPLTSKLQSCYGFCLCQYD</sequence>
<accession>A0AAE0ZC42</accession>
<dbReference type="EMBL" id="JAWDGP010004208">
    <property type="protein sequence ID" value="KAK3766672.1"/>
    <property type="molecule type" value="Genomic_DNA"/>
</dbReference>
<keyword evidence="2" id="KW-1185">Reference proteome</keyword>
<organism evidence="1 2">
    <name type="scientific">Elysia crispata</name>
    <name type="common">lettuce slug</name>
    <dbReference type="NCBI Taxonomy" id="231223"/>
    <lineage>
        <taxon>Eukaryota</taxon>
        <taxon>Metazoa</taxon>
        <taxon>Spiralia</taxon>
        <taxon>Lophotrochozoa</taxon>
        <taxon>Mollusca</taxon>
        <taxon>Gastropoda</taxon>
        <taxon>Heterobranchia</taxon>
        <taxon>Euthyneura</taxon>
        <taxon>Panpulmonata</taxon>
        <taxon>Sacoglossa</taxon>
        <taxon>Placobranchoidea</taxon>
        <taxon>Plakobranchidae</taxon>
        <taxon>Elysia</taxon>
    </lineage>
</organism>
<name>A0AAE0ZC42_9GAST</name>